<feature type="compositionally biased region" description="Basic and acidic residues" evidence="1">
    <location>
        <begin position="39"/>
        <end position="48"/>
    </location>
</feature>
<dbReference type="RefSeq" id="WP_157186395.1">
    <property type="nucleotide sequence ID" value="NZ_JBIAQY010000010.1"/>
</dbReference>
<protein>
    <submittedName>
        <fullName evidence="2">Uncharacterized protein</fullName>
    </submittedName>
</protein>
<evidence type="ECO:0000313" key="2">
    <source>
        <dbReference type="EMBL" id="MFF3571395.1"/>
    </source>
</evidence>
<evidence type="ECO:0000256" key="1">
    <source>
        <dbReference type="SAM" id="MobiDB-lite"/>
    </source>
</evidence>
<accession>A0ABW6S514</accession>
<dbReference type="EMBL" id="JBIAQY010000010">
    <property type="protein sequence ID" value="MFF3571395.1"/>
    <property type="molecule type" value="Genomic_DNA"/>
</dbReference>
<reference evidence="2 3" key="1">
    <citation type="submission" date="2024-10" db="EMBL/GenBank/DDBJ databases">
        <title>The Natural Products Discovery Center: Release of the First 8490 Sequenced Strains for Exploring Actinobacteria Biosynthetic Diversity.</title>
        <authorList>
            <person name="Kalkreuter E."/>
            <person name="Kautsar S.A."/>
            <person name="Yang D."/>
            <person name="Bader C.D."/>
            <person name="Teijaro C.N."/>
            <person name="Fluegel L."/>
            <person name="Davis C.M."/>
            <person name="Simpson J.R."/>
            <person name="Lauterbach L."/>
            <person name="Steele A.D."/>
            <person name="Gui C."/>
            <person name="Meng S."/>
            <person name="Li G."/>
            <person name="Viehrig K."/>
            <person name="Ye F."/>
            <person name="Su P."/>
            <person name="Kiefer A.F."/>
            <person name="Nichols A."/>
            <person name="Cepeda A.J."/>
            <person name="Yan W."/>
            <person name="Fan B."/>
            <person name="Jiang Y."/>
            <person name="Adhikari A."/>
            <person name="Zheng C.-J."/>
            <person name="Schuster L."/>
            <person name="Cowan T.M."/>
            <person name="Smanski M.J."/>
            <person name="Chevrette M.G."/>
            <person name="De Carvalho L.P.S."/>
            <person name="Shen B."/>
        </authorList>
    </citation>
    <scope>NUCLEOTIDE SEQUENCE [LARGE SCALE GENOMIC DNA]</scope>
    <source>
        <strain evidence="2 3">NPDC002593</strain>
    </source>
</reference>
<name>A0ABW6S514_9NOCA</name>
<comment type="caution">
    <text evidence="2">The sequence shown here is derived from an EMBL/GenBank/DDBJ whole genome shotgun (WGS) entry which is preliminary data.</text>
</comment>
<sequence>MSILHRPIGVLADGDDPVLLSTTASAWTDPGSRLPAGRCRIESEGGAR</sequence>
<keyword evidence="3" id="KW-1185">Reference proteome</keyword>
<feature type="region of interest" description="Disordered" evidence="1">
    <location>
        <begin position="25"/>
        <end position="48"/>
    </location>
</feature>
<proteinExistence type="predicted"/>
<evidence type="ECO:0000313" key="3">
    <source>
        <dbReference type="Proteomes" id="UP001601992"/>
    </source>
</evidence>
<organism evidence="2 3">
    <name type="scientific">Nocardia jiangxiensis</name>
    <dbReference type="NCBI Taxonomy" id="282685"/>
    <lineage>
        <taxon>Bacteria</taxon>
        <taxon>Bacillati</taxon>
        <taxon>Actinomycetota</taxon>
        <taxon>Actinomycetes</taxon>
        <taxon>Mycobacteriales</taxon>
        <taxon>Nocardiaceae</taxon>
        <taxon>Nocardia</taxon>
    </lineage>
</organism>
<dbReference type="Proteomes" id="UP001601992">
    <property type="component" value="Unassembled WGS sequence"/>
</dbReference>
<gene>
    <name evidence="2" type="ORF">ACFYXQ_26810</name>
</gene>